<dbReference type="HAMAP" id="MF_01416">
    <property type="entry name" value="ATP_synth_delta_bact"/>
    <property type="match status" value="1"/>
</dbReference>
<dbReference type="PANTHER" id="PTHR11910">
    <property type="entry name" value="ATP SYNTHASE DELTA CHAIN"/>
    <property type="match status" value="1"/>
</dbReference>
<dbReference type="NCBIfam" id="NF009964">
    <property type="entry name" value="PRK13429.1-3"/>
    <property type="match status" value="1"/>
</dbReference>
<keyword evidence="4 7" id="KW-0406">Ion transport</keyword>
<comment type="subcellular location">
    <subcellularLocation>
        <location evidence="7">Cell membrane</location>
        <topology evidence="7">Peripheral membrane protein</topology>
    </subcellularLocation>
    <subcellularLocation>
        <location evidence="1">Membrane</location>
    </subcellularLocation>
</comment>
<dbReference type="Pfam" id="PF00213">
    <property type="entry name" value="OSCP"/>
    <property type="match status" value="1"/>
</dbReference>
<evidence type="ECO:0000256" key="6">
    <source>
        <dbReference type="ARBA" id="ARBA00023310"/>
    </source>
</evidence>
<dbReference type="InterPro" id="IPR026015">
    <property type="entry name" value="ATP_synth_OSCP/delta_N_sf"/>
</dbReference>
<dbReference type="AlphaFoldDB" id="A0A069QLK1"/>
<dbReference type="PATRIC" id="fig|1122985.7.peg.108"/>
<keyword evidence="2 7" id="KW-0813">Transport</keyword>
<keyword evidence="7" id="KW-1003">Cell membrane</keyword>
<evidence type="ECO:0000313" key="9">
    <source>
        <dbReference type="Proteomes" id="UP000027442"/>
    </source>
</evidence>
<accession>A0A069QLK1</accession>
<dbReference type="PRINTS" id="PR00125">
    <property type="entry name" value="ATPASEDELTA"/>
</dbReference>
<dbReference type="SUPFAM" id="SSF47928">
    <property type="entry name" value="N-terminal domain of the delta subunit of the F1F0-ATP synthase"/>
    <property type="match status" value="1"/>
</dbReference>
<evidence type="ECO:0000256" key="4">
    <source>
        <dbReference type="ARBA" id="ARBA00023065"/>
    </source>
</evidence>
<keyword evidence="9" id="KW-1185">Reference proteome</keyword>
<evidence type="ECO:0000256" key="2">
    <source>
        <dbReference type="ARBA" id="ARBA00022448"/>
    </source>
</evidence>
<dbReference type="RefSeq" id="WP_018966536.1">
    <property type="nucleotide sequence ID" value="NZ_KB899210.1"/>
</dbReference>
<evidence type="ECO:0000313" key="8">
    <source>
        <dbReference type="EMBL" id="KDR53733.1"/>
    </source>
</evidence>
<protein>
    <recommendedName>
        <fullName evidence="7">ATP synthase subunit delta</fullName>
    </recommendedName>
    <alternativeName>
        <fullName evidence="7">ATP synthase F(1) sector subunit delta</fullName>
    </alternativeName>
    <alternativeName>
        <fullName evidence="7">F-type ATPase subunit delta</fullName>
        <shortName evidence="7">F-ATPase subunit delta</shortName>
    </alternativeName>
</protein>
<dbReference type="NCBIfam" id="TIGR01145">
    <property type="entry name" value="ATP_synt_delta"/>
    <property type="match status" value="1"/>
</dbReference>
<organism evidence="8 9">
    <name type="scientific">Hoylesella loescheii DSM 19665 = JCM 12249 = ATCC 15930</name>
    <dbReference type="NCBI Taxonomy" id="1122985"/>
    <lineage>
        <taxon>Bacteria</taxon>
        <taxon>Pseudomonadati</taxon>
        <taxon>Bacteroidota</taxon>
        <taxon>Bacteroidia</taxon>
        <taxon>Bacteroidales</taxon>
        <taxon>Prevotellaceae</taxon>
        <taxon>Hoylesella</taxon>
    </lineage>
</organism>
<comment type="function">
    <text evidence="7">F(1)F(0) ATP synthase produces ATP from ADP in the presence of a proton or sodium gradient. F-type ATPases consist of two structural domains, F(1) containing the extramembraneous catalytic core and F(0) containing the membrane proton channel, linked together by a central stalk and a peripheral stalk. During catalysis, ATP synthesis in the catalytic domain of F(1) is coupled via a rotary mechanism of the central stalk subunits to proton translocation.</text>
</comment>
<evidence type="ECO:0000256" key="3">
    <source>
        <dbReference type="ARBA" id="ARBA00022781"/>
    </source>
</evidence>
<keyword evidence="3 7" id="KW-0375">Hydrogen ion transport</keyword>
<evidence type="ECO:0000256" key="5">
    <source>
        <dbReference type="ARBA" id="ARBA00023136"/>
    </source>
</evidence>
<dbReference type="HOGENOM" id="CLU_085114_4_0_10"/>
<name>A0A069QLK1_HOYLO</name>
<comment type="similarity">
    <text evidence="7">Belongs to the ATPase delta chain family.</text>
</comment>
<keyword evidence="7" id="KW-0139">CF(1)</keyword>
<proteinExistence type="inferred from homology"/>
<keyword evidence="5 7" id="KW-0472">Membrane</keyword>
<sequence length="179" mass="20400">MDIGLIAVRYARALLKAAIADHCHEEVYHNMSNLLECYLSVPELRPTICNPMYSRPKKQSVVLAACGTPTVELTKRFIALVMREGREDVLQFMASSFINLYRQHFNITSGKITTAVQLSAEVEQRMRRLVEERTQGNVEFTTEVDPAILGGFVLDYDTYRMDASVKSKLNRILIELKNK</sequence>
<dbReference type="eggNOG" id="COG0712">
    <property type="taxonomic scope" value="Bacteria"/>
</dbReference>
<reference evidence="8 9" key="1">
    <citation type="submission" date="2013-08" db="EMBL/GenBank/DDBJ databases">
        <authorList>
            <person name="Weinstock G."/>
            <person name="Sodergren E."/>
            <person name="Wylie T."/>
            <person name="Fulton L."/>
            <person name="Fulton R."/>
            <person name="Fronick C."/>
            <person name="O'Laughlin M."/>
            <person name="Godfrey J."/>
            <person name="Miner T."/>
            <person name="Herter B."/>
            <person name="Appelbaum E."/>
            <person name="Cordes M."/>
            <person name="Lek S."/>
            <person name="Wollam A."/>
            <person name="Pepin K.H."/>
            <person name="Palsikar V.B."/>
            <person name="Mitreva M."/>
            <person name="Wilson R.K."/>
        </authorList>
    </citation>
    <scope>NUCLEOTIDE SEQUENCE [LARGE SCALE GENOMIC DNA]</scope>
    <source>
        <strain evidence="8 9">ATCC 15930</strain>
    </source>
</reference>
<dbReference type="GO" id="GO:0005886">
    <property type="term" value="C:plasma membrane"/>
    <property type="evidence" value="ECO:0007669"/>
    <property type="project" value="UniProtKB-SubCell"/>
</dbReference>
<dbReference type="Gene3D" id="1.10.520.20">
    <property type="entry name" value="N-terminal domain of the delta subunit of the F1F0-ATP synthase"/>
    <property type="match status" value="1"/>
</dbReference>
<dbReference type="GO" id="GO:0045259">
    <property type="term" value="C:proton-transporting ATP synthase complex"/>
    <property type="evidence" value="ECO:0007669"/>
    <property type="project" value="UniProtKB-KW"/>
</dbReference>
<dbReference type="GO" id="GO:0046933">
    <property type="term" value="F:proton-transporting ATP synthase activity, rotational mechanism"/>
    <property type="evidence" value="ECO:0007669"/>
    <property type="project" value="UniProtKB-UniRule"/>
</dbReference>
<gene>
    <name evidence="7" type="primary">atpH</name>
    <name evidence="8" type="ORF">HMPREF1991_00099</name>
</gene>
<evidence type="ECO:0000256" key="1">
    <source>
        <dbReference type="ARBA" id="ARBA00004370"/>
    </source>
</evidence>
<keyword evidence="6 7" id="KW-0066">ATP synthesis</keyword>
<dbReference type="Proteomes" id="UP000027442">
    <property type="component" value="Unassembled WGS sequence"/>
</dbReference>
<evidence type="ECO:0000256" key="7">
    <source>
        <dbReference type="HAMAP-Rule" id="MF_01416"/>
    </source>
</evidence>
<comment type="caution">
    <text evidence="8">The sequence shown here is derived from an EMBL/GenBank/DDBJ whole genome shotgun (WGS) entry which is preliminary data.</text>
</comment>
<dbReference type="InterPro" id="IPR000711">
    <property type="entry name" value="ATPase_OSCP/dsu"/>
</dbReference>
<comment type="function">
    <text evidence="7">This protein is part of the stalk that links CF(0) to CF(1). It either transmits conformational changes from CF(0) to CF(1) or is implicated in proton conduction.</text>
</comment>
<dbReference type="EMBL" id="JNGW01000012">
    <property type="protein sequence ID" value="KDR53733.1"/>
    <property type="molecule type" value="Genomic_DNA"/>
</dbReference>